<name>A0ABQ4I5N2_9ACTN</name>
<dbReference type="InterPro" id="IPR007295">
    <property type="entry name" value="DUF402"/>
</dbReference>
<accession>A0ABQ4I5N2</accession>
<protein>
    <recommendedName>
        <fullName evidence="1">DUF402 domain-containing protein</fullName>
    </recommendedName>
</protein>
<evidence type="ECO:0000313" key="2">
    <source>
        <dbReference type="EMBL" id="GIJ13193.1"/>
    </source>
</evidence>
<keyword evidence="3" id="KW-1185">Reference proteome</keyword>
<evidence type="ECO:0000259" key="1">
    <source>
        <dbReference type="Pfam" id="PF04167"/>
    </source>
</evidence>
<evidence type="ECO:0000313" key="3">
    <source>
        <dbReference type="Proteomes" id="UP000647017"/>
    </source>
</evidence>
<dbReference type="InterPro" id="IPR035930">
    <property type="entry name" value="FomD-like_sf"/>
</dbReference>
<comment type="caution">
    <text evidence="2">The sequence shown here is derived from an EMBL/GenBank/DDBJ whole genome shotgun (WGS) entry which is preliminary data.</text>
</comment>
<dbReference type="Proteomes" id="UP000647017">
    <property type="component" value="Unassembled WGS sequence"/>
</dbReference>
<sequence length="170" mass="19598">MPTTVTVIRDGGIRARGYRDGDAIVYDWGFTWQGVDQEQRSFVLLDTGFQINQPVIFPEQQRDWWYCDLVSVADNGDTVHVDDHWIDVIVGPPDHPYRVLDLEEYADAIESGDLDVTTGMDGLRRTQMFLDRHLNRRHDTRRDSWPDFPPRAIATLAGLPMAPQWELLDT</sequence>
<feature type="domain" description="DUF402" evidence="1">
    <location>
        <begin position="24"/>
        <end position="115"/>
    </location>
</feature>
<dbReference type="EMBL" id="BOOZ01000086">
    <property type="protein sequence ID" value="GIJ13193.1"/>
    <property type="molecule type" value="Genomic_DNA"/>
</dbReference>
<dbReference type="RefSeq" id="WP_204015620.1">
    <property type="nucleotide sequence ID" value="NZ_BOOZ01000086.1"/>
</dbReference>
<dbReference type="SUPFAM" id="SSF159234">
    <property type="entry name" value="FomD-like"/>
    <property type="match status" value="1"/>
</dbReference>
<proteinExistence type="predicted"/>
<dbReference type="Gene3D" id="2.40.380.10">
    <property type="entry name" value="FomD-like"/>
    <property type="match status" value="1"/>
</dbReference>
<reference evidence="2 3" key="1">
    <citation type="submission" date="2021-01" db="EMBL/GenBank/DDBJ databases">
        <title>Whole genome shotgun sequence of Verrucosispora andamanensis NBRC 109075.</title>
        <authorList>
            <person name="Komaki H."/>
            <person name="Tamura T."/>
        </authorList>
    </citation>
    <scope>NUCLEOTIDE SEQUENCE [LARGE SCALE GENOMIC DNA]</scope>
    <source>
        <strain evidence="2 3">NBRC 109075</strain>
    </source>
</reference>
<dbReference type="Pfam" id="PF04167">
    <property type="entry name" value="DUF402"/>
    <property type="match status" value="1"/>
</dbReference>
<gene>
    <name evidence="2" type="ORF">Van01_64070</name>
</gene>
<organism evidence="2 3">
    <name type="scientific">Micromonospora andamanensis</name>
    <dbReference type="NCBI Taxonomy" id="1287068"/>
    <lineage>
        <taxon>Bacteria</taxon>
        <taxon>Bacillati</taxon>
        <taxon>Actinomycetota</taxon>
        <taxon>Actinomycetes</taxon>
        <taxon>Micromonosporales</taxon>
        <taxon>Micromonosporaceae</taxon>
        <taxon>Micromonospora</taxon>
    </lineage>
</organism>